<evidence type="ECO:0000256" key="5">
    <source>
        <dbReference type="ARBA" id="ARBA00022889"/>
    </source>
</evidence>
<accession>A0A4Y2MYZ5</accession>
<dbReference type="InterPro" id="IPR050971">
    <property type="entry name" value="Cadherin-domain_protein"/>
</dbReference>
<evidence type="ECO:0000313" key="10">
    <source>
        <dbReference type="EMBL" id="GBN31077.1"/>
    </source>
</evidence>
<dbReference type="GO" id="GO:0005886">
    <property type="term" value="C:plasma membrane"/>
    <property type="evidence" value="ECO:0007669"/>
    <property type="project" value="InterPro"/>
</dbReference>
<evidence type="ECO:0000256" key="3">
    <source>
        <dbReference type="ARBA" id="ARBA00022737"/>
    </source>
</evidence>
<evidence type="ECO:0000256" key="7">
    <source>
        <dbReference type="ARBA" id="ARBA00023136"/>
    </source>
</evidence>
<dbReference type="SUPFAM" id="SSF49313">
    <property type="entry name" value="Cadherin-like"/>
    <property type="match status" value="1"/>
</dbReference>
<keyword evidence="5" id="KW-0130">Cell adhesion</keyword>
<evidence type="ECO:0000259" key="9">
    <source>
        <dbReference type="PROSITE" id="PS50268"/>
    </source>
</evidence>
<evidence type="ECO:0000256" key="6">
    <source>
        <dbReference type="ARBA" id="ARBA00022989"/>
    </source>
</evidence>
<keyword evidence="3" id="KW-0677">Repeat</keyword>
<reference evidence="10 11" key="1">
    <citation type="journal article" date="2019" name="Sci. Rep.">
        <title>Orb-weaving spider Araneus ventricosus genome elucidates the spidroin gene catalogue.</title>
        <authorList>
            <person name="Kono N."/>
            <person name="Nakamura H."/>
            <person name="Ohtoshi R."/>
            <person name="Moran D.A.P."/>
            <person name="Shinohara A."/>
            <person name="Yoshida Y."/>
            <person name="Fujiwara M."/>
            <person name="Mori M."/>
            <person name="Tomita M."/>
            <person name="Arakawa K."/>
        </authorList>
    </citation>
    <scope>NUCLEOTIDE SEQUENCE [LARGE SCALE GENOMIC DNA]</scope>
</reference>
<dbReference type="GO" id="GO:0005911">
    <property type="term" value="C:cell-cell junction"/>
    <property type="evidence" value="ECO:0007669"/>
    <property type="project" value="TreeGrafter"/>
</dbReference>
<name>A0A4Y2MYZ5_ARAVE</name>
<keyword evidence="11" id="KW-1185">Reference proteome</keyword>
<dbReference type="PANTHER" id="PTHR24025">
    <property type="entry name" value="DESMOGLEIN FAMILY MEMBER"/>
    <property type="match status" value="1"/>
</dbReference>
<evidence type="ECO:0000256" key="2">
    <source>
        <dbReference type="ARBA" id="ARBA00022692"/>
    </source>
</evidence>
<dbReference type="PROSITE" id="PS50268">
    <property type="entry name" value="CADHERIN_2"/>
    <property type="match status" value="1"/>
</dbReference>
<dbReference type="GO" id="GO:0005509">
    <property type="term" value="F:calcium ion binding"/>
    <property type="evidence" value="ECO:0007669"/>
    <property type="project" value="UniProtKB-UniRule"/>
</dbReference>
<dbReference type="PROSITE" id="PS00232">
    <property type="entry name" value="CADHERIN_1"/>
    <property type="match status" value="1"/>
</dbReference>
<evidence type="ECO:0000256" key="4">
    <source>
        <dbReference type="ARBA" id="ARBA00022837"/>
    </source>
</evidence>
<gene>
    <name evidence="10" type="primary">Cad87A_7</name>
    <name evidence="10" type="ORF">AVEN_267507_1</name>
</gene>
<dbReference type="GO" id="GO:0007156">
    <property type="term" value="P:homophilic cell adhesion via plasma membrane adhesion molecules"/>
    <property type="evidence" value="ECO:0007669"/>
    <property type="project" value="InterPro"/>
</dbReference>
<feature type="domain" description="Cadherin" evidence="9">
    <location>
        <begin position="20"/>
        <end position="107"/>
    </location>
</feature>
<dbReference type="CDD" id="cd11304">
    <property type="entry name" value="Cadherin_repeat"/>
    <property type="match status" value="1"/>
</dbReference>
<proteinExistence type="predicted"/>
<evidence type="ECO:0000313" key="11">
    <source>
        <dbReference type="Proteomes" id="UP000499080"/>
    </source>
</evidence>
<dbReference type="InterPro" id="IPR020894">
    <property type="entry name" value="Cadherin_CS"/>
</dbReference>
<evidence type="ECO:0000256" key="8">
    <source>
        <dbReference type="PROSITE-ProRule" id="PRU00043"/>
    </source>
</evidence>
<evidence type="ECO:0000256" key="1">
    <source>
        <dbReference type="ARBA" id="ARBA00004370"/>
    </source>
</evidence>
<dbReference type="EMBL" id="BGPR01125015">
    <property type="protein sequence ID" value="GBN31077.1"/>
    <property type="molecule type" value="Genomic_DNA"/>
</dbReference>
<feature type="non-terminal residue" evidence="10">
    <location>
        <position position="1"/>
    </location>
</feature>
<comment type="caution">
    <text evidence="10">The sequence shown here is derived from an EMBL/GenBank/DDBJ whole genome shotgun (WGS) entry which is preliminary data.</text>
</comment>
<dbReference type="OrthoDB" id="9990384at2759"/>
<keyword evidence="6" id="KW-1133">Transmembrane helix</keyword>
<dbReference type="Proteomes" id="UP000499080">
    <property type="component" value="Unassembled WGS sequence"/>
</dbReference>
<protein>
    <submittedName>
        <fullName evidence="10">Cadherin-87A</fullName>
    </submittedName>
</protein>
<sequence>VRVPVTVIILDENDNEPVFHGAPYEATVLEDTAVGTTLLEKIKVTDADDVGGVLQIRCDFHPQHPNACDKFSVVTQSSSPQSTTASIVLRRSLDYAESSYYQIRLIADVSTDSA</sequence>
<keyword evidence="2" id="KW-0812">Transmembrane</keyword>
<comment type="subcellular location">
    <subcellularLocation>
        <location evidence="1">Membrane</location>
    </subcellularLocation>
</comment>
<dbReference type="PANTHER" id="PTHR24025:SF31">
    <property type="entry name" value="NEURAL-CADHERIN"/>
    <property type="match status" value="1"/>
</dbReference>
<keyword evidence="4 8" id="KW-0106">Calcium</keyword>
<dbReference type="AlphaFoldDB" id="A0A4Y2MYZ5"/>
<feature type="non-terminal residue" evidence="10">
    <location>
        <position position="114"/>
    </location>
</feature>
<keyword evidence="7" id="KW-0472">Membrane</keyword>
<dbReference type="Gene3D" id="2.60.40.60">
    <property type="entry name" value="Cadherins"/>
    <property type="match status" value="1"/>
</dbReference>
<organism evidence="10 11">
    <name type="scientific">Araneus ventricosus</name>
    <name type="common">Orbweaver spider</name>
    <name type="synonym">Epeira ventricosa</name>
    <dbReference type="NCBI Taxonomy" id="182803"/>
    <lineage>
        <taxon>Eukaryota</taxon>
        <taxon>Metazoa</taxon>
        <taxon>Ecdysozoa</taxon>
        <taxon>Arthropoda</taxon>
        <taxon>Chelicerata</taxon>
        <taxon>Arachnida</taxon>
        <taxon>Araneae</taxon>
        <taxon>Araneomorphae</taxon>
        <taxon>Entelegynae</taxon>
        <taxon>Araneoidea</taxon>
        <taxon>Araneidae</taxon>
        <taxon>Araneus</taxon>
    </lineage>
</organism>
<dbReference type="InterPro" id="IPR002126">
    <property type="entry name" value="Cadherin-like_dom"/>
</dbReference>
<dbReference type="InterPro" id="IPR015919">
    <property type="entry name" value="Cadherin-like_sf"/>
</dbReference>